<proteinExistence type="predicted"/>
<dbReference type="GO" id="GO:0005654">
    <property type="term" value="C:nucleoplasm"/>
    <property type="evidence" value="ECO:0007669"/>
    <property type="project" value="TreeGrafter"/>
</dbReference>
<dbReference type="InterPro" id="IPR019024">
    <property type="entry name" value="RNase_H2_suB_wHTH"/>
</dbReference>
<dbReference type="CDD" id="cd09270">
    <property type="entry name" value="RNase_H2-B"/>
    <property type="match status" value="1"/>
</dbReference>
<comment type="subcellular location">
    <subcellularLocation>
        <location evidence="1">Nucleus</location>
    </subcellularLocation>
</comment>
<comment type="function">
    <text evidence="4">Non catalytic subunit of RNase H2, an endonuclease that specifically degrades the RNA of RNA:DNA hybrids. Participates in DNA replication, possibly by mediating the removal of lagging-strand Okazaki fragment RNA primers during DNA replication. Mediates the excision of single ribonucleotides from DNA:RNA duplexes.</text>
</comment>
<dbReference type="InterPro" id="IPR040456">
    <property type="entry name" value="RNase_H2_suB"/>
</dbReference>
<evidence type="ECO:0000256" key="1">
    <source>
        <dbReference type="ARBA" id="ARBA00004123"/>
    </source>
</evidence>
<name>A0A6V7P1M2_ANACO</name>
<evidence type="ECO:0000313" key="9">
    <source>
        <dbReference type="EMBL" id="CAD1824464.1"/>
    </source>
</evidence>
<dbReference type="PANTHER" id="PTHR13383">
    <property type="entry name" value="RIBONUCLEASE H2 SUBUNIT B"/>
    <property type="match status" value="1"/>
</dbReference>
<evidence type="ECO:0000259" key="7">
    <source>
        <dbReference type="Pfam" id="PF09468"/>
    </source>
</evidence>
<feature type="domain" description="Ribonuclease H2 subunit B wHTH" evidence="7">
    <location>
        <begin position="85"/>
        <end position="179"/>
    </location>
</feature>
<feature type="region of interest" description="Disordered" evidence="6">
    <location>
        <begin position="238"/>
        <end position="280"/>
    </location>
</feature>
<protein>
    <recommendedName>
        <fullName evidence="2">Ribonuclease H2 subunit B</fullName>
    </recommendedName>
    <alternativeName>
        <fullName evidence="5">Ribonuclease HI subunit B</fullName>
    </alternativeName>
</protein>
<gene>
    <name evidence="9" type="ORF">CB5_LOCUS7675</name>
</gene>
<dbReference type="FunFam" id="2.20.25.530:FF:000002">
    <property type="entry name" value="Ribonuclease H2 subunit B"/>
    <property type="match status" value="1"/>
</dbReference>
<accession>A0A6V7P1M2</accession>
<feature type="domain" description="Rnh202 triple barrel" evidence="8">
    <location>
        <begin position="25"/>
        <end position="82"/>
    </location>
</feature>
<dbReference type="Pfam" id="PF09468">
    <property type="entry name" value="RNase_H2-Ydr279"/>
    <property type="match status" value="1"/>
</dbReference>
<evidence type="ECO:0000256" key="4">
    <source>
        <dbReference type="ARBA" id="ARBA00024778"/>
    </source>
</evidence>
<dbReference type="EMBL" id="LR862144">
    <property type="protein sequence ID" value="CAD1824464.1"/>
    <property type="molecule type" value="Genomic_DNA"/>
</dbReference>
<evidence type="ECO:0000256" key="2">
    <source>
        <dbReference type="ARBA" id="ARBA00019062"/>
    </source>
</evidence>
<dbReference type="GO" id="GO:0032299">
    <property type="term" value="C:ribonuclease H2 complex"/>
    <property type="evidence" value="ECO:0007669"/>
    <property type="project" value="InterPro"/>
</dbReference>
<dbReference type="PANTHER" id="PTHR13383:SF11">
    <property type="entry name" value="RIBONUCLEASE H2 SUBUNIT B"/>
    <property type="match status" value="1"/>
</dbReference>
<keyword evidence="3" id="KW-0539">Nucleus</keyword>
<dbReference type="GO" id="GO:0006401">
    <property type="term" value="P:RNA catabolic process"/>
    <property type="evidence" value="ECO:0007669"/>
    <property type="project" value="TreeGrafter"/>
</dbReference>
<dbReference type="InterPro" id="IPR041195">
    <property type="entry name" value="Rnh202_N"/>
</dbReference>
<feature type="compositionally biased region" description="Basic and acidic residues" evidence="6">
    <location>
        <begin position="257"/>
        <end position="270"/>
    </location>
</feature>
<dbReference type="AlphaFoldDB" id="A0A6V7P1M2"/>
<dbReference type="Gene3D" id="2.20.25.530">
    <property type="match status" value="1"/>
</dbReference>
<organism evidence="9">
    <name type="scientific">Ananas comosus var. bracteatus</name>
    <name type="common">red pineapple</name>
    <dbReference type="NCBI Taxonomy" id="296719"/>
    <lineage>
        <taxon>Eukaryota</taxon>
        <taxon>Viridiplantae</taxon>
        <taxon>Streptophyta</taxon>
        <taxon>Embryophyta</taxon>
        <taxon>Tracheophyta</taxon>
        <taxon>Spermatophyta</taxon>
        <taxon>Magnoliopsida</taxon>
        <taxon>Liliopsida</taxon>
        <taxon>Poales</taxon>
        <taxon>Bromeliaceae</taxon>
        <taxon>Bromelioideae</taxon>
        <taxon>Ananas</taxon>
    </lineage>
</organism>
<sequence>MAWWCEGMEEPRLLIAPLSCTLNSEGLILSLKHPKSAGEPTNYVFMDGNLREVNWFKQSYGSWFLGDYVCENGSLYICTPVDPVFILLPIFEAARMSVCNNGVFRQLDEILYVDGYPGYQHLMSIAGDHMQMVCEVKEIGSSKFYRLDDSKVIAWLCCKVQQLKETFPKLGKNFAAREERDTLKDIISLLGEYLNDDPWLSSLCQHLHLDMQESKINASKFDASPVFLENAASARPFEGKLGKSNSMSSKGKQPKKMKLEADSKNIKDMFSRATRSRNNL</sequence>
<dbReference type="Gene3D" id="1.10.20.120">
    <property type="match status" value="1"/>
</dbReference>
<evidence type="ECO:0000259" key="8">
    <source>
        <dbReference type="Pfam" id="PF17745"/>
    </source>
</evidence>
<dbReference type="Pfam" id="PF17745">
    <property type="entry name" value="Ydr279_N"/>
    <property type="match status" value="1"/>
</dbReference>
<reference evidence="9" key="1">
    <citation type="submission" date="2020-07" db="EMBL/GenBank/DDBJ databases">
        <authorList>
            <person name="Lin J."/>
        </authorList>
    </citation>
    <scope>NUCLEOTIDE SEQUENCE</scope>
</reference>
<evidence type="ECO:0000256" key="5">
    <source>
        <dbReference type="ARBA" id="ARBA00033464"/>
    </source>
</evidence>
<evidence type="ECO:0000256" key="6">
    <source>
        <dbReference type="SAM" id="MobiDB-lite"/>
    </source>
</evidence>
<evidence type="ECO:0000256" key="3">
    <source>
        <dbReference type="ARBA" id="ARBA00023242"/>
    </source>
</evidence>